<feature type="transmembrane region" description="Helical" evidence="1">
    <location>
        <begin position="97"/>
        <end position="117"/>
    </location>
</feature>
<evidence type="ECO:0000256" key="1">
    <source>
        <dbReference type="SAM" id="Phobius"/>
    </source>
</evidence>
<keyword evidence="3" id="KW-1185">Reference proteome</keyword>
<feature type="transmembrane region" description="Helical" evidence="1">
    <location>
        <begin position="67"/>
        <end position="85"/>
    </location>
</feature>
<accession>A0A1I7C3X9</accession>
<reference evidence="3" key="1">
    <citation type="submission" date="2016-10" db="EMBL/GenBank/DDBJ databases">
        <authorList>
            <person name="Varghese N."/>
            <person name="Submissions S."/>
        </authorList>
    </citation>
    <scope>NUCLEOTIDE SEQUENCE [LARGE SCALE GENOMIC DNA]</scope>
    <source>
        <strain evidence="3">DSM 17465</strain>
    </source>
</reference>
<feature type="transmembrane region" description="Helical" evidence="1">
    <location>
        <begin position="40"/>
        <end position="60"/>
    </location>
</feature>
<dbReference type="AlphaFoldDB" id="A0A1I7C3X9"/>
<dbReference type="Proteomes" id="UP000183371">
    <property type="component" value="Unassembled WGS sequence"/>
</dbReference>
<gene>
    <name evidence="2" type="ORF">SAMN05444141_105130</name>
</gene>
<proteinExistence type="predicted"/>
<organism evidence="2 3">
    <name type="scientific">Pseudovibrio denitrificans</name>
    <dbReference type="NCBI Taxonomy" id="258256"/>
    <lineage>
        <taxon>Bacteria</taxon>
        <taxon>Pseudomonadati</taxon>
        <taxon>Pseudomonadota</taxon>
        <taxon>Alphaproteobacteria</taxon>
        <taxon>Hyphomicrobiales</taxon>
        <taxon>Stappiaceae</taxon>
        <taxon>Pseudovibrio</taxon>
    </lineage>
</organism>
<evidence type="ECO:0000313" key="2">
    <source>
        <dbReference type="EMBL" id="SFT94088.1"/>
    </source>
</evidence>
<dbReference type="EMBL" id="FPBD01000005">
    <property type="protein sequence ID" value="SFT94088.1"/>
    <property type="molecule type" value="Genomic_DNA"/>
</dbReference>
<protein>
    <submittedName>
        <fullName evidence="2">Uncharacterized protein</fullName>
    </submittedName>
</protein>
<keyword evidence="1" id="KW-0812">Transmembrane</keyword>
<evidence type="ECO:0000313" key="3">
    <source>
        <dbReference type="Proteomes" id="UP000183371"/>
    </source>
</evidence>
<keyword evidence="1" id="KW-0472">Membrane</keyword>
<feature type="transmembrane region" description="Helical" evidence="1">
    <location>
        <begin position="9"/>
        <end position="28"/>
    </location>
</feature>
<sequence>MQMPNSIKLFEKLIIWSLVIGIISGLFFPLQPFPADATPLLIFGGLLFLLGFEIGLMLLVSRLRSVIAKWIWIILQVLAVALFIYDLPTNDYSNPSTFAQFIVTAMGIYGTILLFTADSEEWFLSKQREKLQRLLR</sequence>
<dbReference type="RefSeq" id="WP_054784411.1">
    <property type="nucleotide sequence ID" value="NZ_FPBD01000005.1"/>
</dbReference>
<keyword evidence="1" id="KW-1133">Transmembrane helix</keyword>
<name>A0A1I7C3X9_9HYPH</name>